<dbReference type="InterPro" id="IPR011962">
    <property type="entry name" value="dCTP_deaminase"/>
</dbReference>
<dbReference type="GeneID" id="29065805"/>
<organism evidence="3 4">
    <name type="scientific">Erwinia phage vB_EamP_Frozen</name>
    <dbReference type="NCBI Taxonomy" id="1852641"/>
    <lineage>
        <taxon>Viruses</taxon>
        <taxon>Duplodnaviria</taxon>
        <taxon>Heunggongvirae</taxon>
        <taxon>Uroviricota</taxon>
        <taxon>Caudoviricetes</taxon>
        <taxon>Schitoviridae</taxon>
        <taxon>Erskinevirinae</taxon>
        <taxon>Johnsonvirus</taxon>
        <taxon>Johnsonvirus frozen</taxon>
    </lineage>
</organism>
<dbReference type="SUPFAM" id="SSF51283">
    <property type="entry name" value="dUTPase-like"/>
    <property type="match status" value="1"/>
</dbReference>
<dbReference type="CDD" id="cd07557">
    <property type="entry name" value="trimeric_dUTPase"/>
    <property type="match status" value="1"/>
</dbReference>
<evidence type="ECO:0000313" key="4">
    <source>
        <dbReference type="Proteomes" id="UP000202061"/>
    </source>
</evidence>
<keyword evidence="1" id="KW-0378">Hydrolase</keyword>
<keyword evidence="2" id="KW-0546">Nucleotide metabolism</keyword>
<dbReference type="GO" id="GO:0006229">
    <property type="term" value="P:dUTP biosynthetic process"/>
    <property type="evidence" value="ECO:0007669"/>
    <property type="project" value="InterPro"/>
</dbReference>
<dbReference type="Pfam" id="PF22769">
    <property type="entry name" value="DCD"/>
    <property type="match status" value="1"/>
</dbReference>
<dbReference type="KEGG" id="vg:29065805"/>
<name>A0A191ZCW0_9CAUD</name>
<dbReference type="PANTHER" id="PTHR42680">
    <property type="entry name" value="DCTP DEAMINASE"/>
    <property type="match status" value="1"/>
</dbReference>
<evidence type="ECO:0000256" key="2">
    <source>
        <dbReference type="ARBA" id="ARBA00023080"/>
    </source>
</evidence>
<dbReference type="GO" id="GO:0008829">
    <property type="term" value="F:dCTP deaminase activity"/>
    <property type="evidence" value="ECO:0007669"/>
    <property type="project" value="InterPro"/>
</dbReference>
<keyword evidence="4" id="KW-1185">Reference proteome</keyword>
<accession>A0A191ZCW0</accession>
<dbReference type="RefSeq" id="YP_009286169.1">
    <property type="nucleotide sequence ID" value="NC_031062.2"/>
</dbReference>
<proteinExistence type="predicted"/>
<reference evidence="3" key="1">
    <citation type="submission" date="2017-06" db="EMBL/GenBank/DDBJ databases">
        <authorList>
            <person name="Berg J.A."/>
            <person name="Peck M.D."/>
            <person name="Grossarth S.E."/>
            <person name="Jarvis T.M."/>
            <person name="Merrill B.D."/>
            <person name="Breakwell D.P."/>
            <person name="Burnett S.H."/>
            <person name="Grose J.H."/>
        </authorList>
    </citation>
    <scope>NUCLEOTIDE SEQUENCE [LARGE SCALE GENOMIC DNA]</scope>
</reference>
<dbReference type="Proteomes" id="UP000202061">
    <property type="component" value="Segment"/>
</dbReference>
<protein>
    <submittedName>
        <fullName evidence="3">dCTP deaminase</fullName>
    </submittedName>
</protein>
<dbReference type="EMBL" id="KX098389">
    <property type="protein sequence ID" value="ANJ65224.1"/>
    <property type="molecule type" value="Genomic_DNA"/>
</dbReference>
<dbReference type="Gene3D" id="2.70.40.10">
    <property type="match status" value="1"/>
</dbReference>
<dbReference type="InterPro" id="IPR036157">
    <property type="entry name" value="dUTPase-like_sf"/>
</dbReference>
<evidence type="ECO:0000313" key="3">
    <source>
        <dbReference type="EMBL" id="ANJ65224.1"/>
    </source>
</evidence>
<dbReference type="OrthoDB" id="10385at10239"/>
<evidence type="ECO:0000256" key="1">
    <source>
        <dbReference type="ARBA" id="ARBA00022801"/>
    </source>
</evidence>
<sequence>MIVNAGALLHKAPIADMAETKLIEHGVSYGLSEAGYDIRIKQDITFSPANDKYQITVSEIVGDTNQVHFQKGRFTLASAMELFQMPDDLLGVVHDKSTWARHGLSVFNTVIEPGWHGYLTLELVYSGQKELFIPAGAGIAQVLFHEVMVRSHYDGKYQNQEDKPIPPRMV</sequence>
<dbReference type="PANTHER" id="PTHR42680:SF3">
    <property type="entry name" value="DCTP DEAMINASE"/>
    <property type="match status" value="1"/>
</dbReference>
<gene>
    <name evidence="3" type="ORF">FROZEN_40</name>
</gene>
<dbReference type="InterPro" id="IPR033704">
    <property type="entry name" value="dUTPase_trimeric"/>
</dbReference>
<dbReference type="GO" id="GO:0015949">
    <property type="term" value="P:nucleobase-containing small molecule interconversion"/>
    <property type="evidence" value="ECO:0007669"/>
    <property type="project" value="TreeGrafter"/>
</dbReference>